<evidence type="ECO:0000313" key="2">
    <source>
        <dbReference type="EMBL" id="EUC45306.1"/>
    </source>
</evidence>
<keyword evidence="1" id="KW-1133">Transmembrane helix</keyword>
<accession>W6ZNY9</accession>
<organism evidence="2 3">
    <name type="scientific">Bipolaris oryzae ATCC 44560</name>
    <dbReference type="NCBI Taxonomy" id="930090"/>
    <lineage>
        <taxon>Eukaryota</taxon>
        <taxon>Fungi</taxon>
        <taxon>Dikarya</taxon>
        <taxon>Ascomycota</taxon>
        <taxon>Pezizomycotina</taxon>
        <taxon>Dothideomycetes</taxon>
        <taxon>Pleosporomycetidae</taxon>
        <taxon>Pleosporales</taxon>
        <taxon>Pleosporineae</taxon>
        <taxon>Pleosporaceae</taxon>
        <taxon>Bipolaris</taxon>
    </lineage>
</organism>
<dbReference type="EMBL" id="KI963987">
    <property type="protein sequence ID" value="EUC45306.1"/>
    <property type="molecule type" value="Genomic_DNA"/>
</dbReference>
<sequence>MSPKSLNNTYHPPPHPYRNKIIVAGIVMALSALPTPSFLLPSSTVLPATVARYLRYTQNFLFYFLYVAHAAETAWFTTKLSKHGVSAGSGAWWKWLGTSFVGGKFCFEYFGKVVGEKTL</sequence>
<name>W6ZNY9_COCMI</name>
<dbReference type="KEGG" id="bor:COCMIDRAFT_26517"/>
<protein>
    <submittedName>
        <fullName evidence="2">Uncharacterized protein</fullName>
    </submittedName>
</protein>
<dbReference type="AlphaFoldDB" id="W6ZNY9"/>
<evidence type="ECO:0000256" key="1">
    <source>
        <dbReference type="SAM" id="Phobius"/>
    </source>
</evidence>
<reference evidence="2 3" key="1">
    <citation type="journal article" date="2013" name="PLoS Genet.">
        <title>Comparative genome structure, secondary metabolite, and effector coding capacity across Cochliobolus pathogens.</title>
        <authorList>
            <person name="Condon B.J."/>
            <person name="Leng Y."/>
            <person name="Wu D."/>
            <person name="Bushley K.E."/>
            <person name="Ohm R.A."/>
            <person name="Otillar R."/>
            <person name="Martin J."/>
            <person name="Schackwitz W."/>
            <person name="Grimwood J."/>
            <person name="MohdZainudin N."/>
            <person name="Xue C."/>
            <person name="Wang R."/>
            <person name="Manning V.A."/>
            <person name="Dhillon B."/>
            <person name="Tu Z.J."/>
            <person name="Steffenson B.J."/>
            <person name="Salamov A."/>
            <person name="Sun H."/>
            <person name="Lowry S."/>
            <person name="LaButti K."/>
            <person name="Han J."/>
            <person name="Copeland A."/>
            <person name="Lindquist E."/>
            <person name="Barry K."/>
            <person name="Schmutz J."/>
            <person name="Baker S.E."/>
            <person name="Ciuffetti L.M."/>
            <person name="Grigoriev I.V."/>
            <person name="Zhong S."/>
            <person name="Turgeon B.G."/>
        </authorList>
    </citation>
    <scope>NUCLEOTIDE SEQUENCE [LARGE SCALE GENOMIC DNA]</scope>
    <source>
        <strain evidence="2 3">ATCC 44560</strain>
    </source>
</reference>
<feature type="transmembrane region" description="Helical" evidence="1">
    <location>
        <begin position="21"/>
        <end position="40"/>
    </location>
</feature>
<dbReference type="RefSeq" id="XP_007688180.1">
    <property type="nucleotide sequence ID" value="XM_007689990.1"/>
</dbReference>
<dbReference type="GeneID" id="19120943"/>
<keyword evidence="3" id="KW-1185">Reference proteome</keyword>
<evidence type="ECO:0000313" key="3">
    <source>
        <dbReference type="Proteomes" id="UP000054032"/>
    </source>
</evidence>
<gene>
    <name evidence="2" type="ORF">COCMIDRAFT_26517</name>
</gene>
<dbReference type="eggNOG" id="ENOG502SWTK">
    <property type="taxonomic scope" value="Eukaryota"/>
</dbReference>
<keyword evidence="1" id="KW-0812">Transmembrane</keyword>
<dbReference type="HOGENOM" id="CLU_169378_0_0_1"/>
<keyword evidence="1" id="KW-0472">Membrane</keyword>
<feature type="transmembrane region" description="Helical" evidence="1">
    <location>
        <begin position="60"/>
        <end position="77"/>
    </location>
</feature>
<dbReference type="Proteomes" id="UP000054032">
    <property type="component" value="Unassembled WGS sequence"/>
</dbReference>
<dbReference type="OrthoDB" id="5553410at2759"/>
<proteinExistence type="predicted"/>